<sequence>MMTSQLIENHRDAAEIYHDPLDLPWAKHKKQVQHKFKSINKNVSYDIEVAAYFEKRRLRNVTGVKSKELLLWPWITISSIFIEDPSSGKITFQVSNGMSRMLPTSAFELEENKVLGQEN</sequence>
<dbReference type="EMBL" id="CM047747">
    <property type="protein sequence ID" value="KAJ0017746.1"/>
    <property type="molecule type" value="Genomic_DNA"/>
</dbReference>
<proteinExistence type="predicted"/>
<reference evidence="2" key="1">
    <citation type="journal article" date="2023" name="G3 (Bethesda)">
        <title>Genome assembly and association tests identify interacting loci associated with vigor, precocity, and sex in interspecific pistachio rootstocks.</title>
        <authorList>
            <person name="Palmer W."/>
            <person name="Jacygrad E."/>
            <person name="Sagayaradj S."/>
            <person name="Cavanaugh K."/>
            <person name="Han R."/>
            <person name="Bertier L."/>
            <person name="Beede B."/>
            <person name="Kafkas S."/>
            <person name="Golino D."/>
            <person name="Preece J."/>
            <person name="Michelmore R."/>
        </authorList>
    </citation>
    <scope>NUCLEOTIDE SEQUENCE [LARGE SCALE GENOMIC DNA]</scope>
</reference>
<protein>
    <submittedName>
        <fullName evidence="1">Uncharacterized protein</fullName>
    </submittedName>
</protein>
<keyword evidence="2" id="KW-1185">Reference proteome</keyword>
<evidence type="ECO:0000313" key="2">
    <source>
        <dbReference type="Proteomes" id="UP001163603"/>
    </source>
</evidence>
<gene>
    <name evidence="1" type="ORF">Pint_09976</name>
</gene>
<comment type="caution">
    <text evidence="1">The sequence shown here is derived from an EMBL/GenBank/DDBJ whole genome shotgun (WGS) entry which is preliminary data.</text>
</comment>
<organism evidence="1 2">
    <name type="scientific">Pistacia integerrima</name>
    <dbReference type="NCBI Taxonomy" id="434235"/>
    <lineage>
        <taxon>Eukaryota</taxon>
        <taxon>Viridiplantae</taxon>
        <taxon>Streptophyta</taxon>
        <taxon>Embryophyta</taxon>
        <taxon>Tracheophyta</taxon>
        <taxon>Spermatophyta</taxon>
        <taxon>Magnoliopsida</taxon>
        <taxon>eudicotyledons</taxon>
        <taxon>Gunneridae</taxon>
        <taxon>Pentapetalae</taxon>
        <taxon>rosids</taxon>
        <taxon>malvids</taxon>
        <taxon>Sapindales</taxon>
        <taxon>Anacardiaceae</taxon>
        <taxon>Pistacia</taxon>
    </lineage>
</organism>
<name>A0ACC0XKQ8_9ROSI</name>
<accession>A0ACC0XKQ8</accession>
<evidence type="ECO:0000313" key="1">
    <source>
        <dbReference type="EMBL" id="KAJ0017746.1"/>
    </source>
</evidence>
<dbReference type="Proteomes" id="UP001163603">
    <property type="component" value="Chromosome 12"/>
</dbReference>